<dbReference type="AlphaFoldDB" id="A0A1B0C018"/>
<reference evidence="2" key="2">
    <citation type="submission" date="2020-05" db="UniProtKB">
        <authorList>
            <consortium name="EnsemblMetazoa"/>
        </authorList>
    </citation>
    <scope>IDENTIFICATION</scope>
    <source>
        <strain evidence="2">IAEA</strain>
    </source>
</reference>
<dbReference type="EMBL" id="JXJN01023400">
    <property type="status" value="NOT_ANNOTATED_CDS"/>
    <property type="molecule type" value="Genomic_DNA"/>
</dbReference>
<feature type="transmembrane region" description="Helical" evidence="1">
    <location>
        <begin position="26"/>
        <end position="49"/>
    </location>
</feature>
<dbReference type="Proteomes" id="UP000092460">
    <property type="component" value="Unassembled WGS sequence"/>
</dbReference>
<keyword evidence="1" id="KW-0472">Membrane</keyword>
<keyword evidence="1" id="KW-1133">Transmembrane helix</keyword>
<evidence type="ECO:0000256" key="1">
    <source>
        <dbReference type="SAM" id="Phobius"/>
    </source>
</evidence>
<organism evidence="2 3">
    <name type="scientific">Glossina palpalis gambiensis</name>
    <dbReference type="NCBI Taxonomy" id="67801"/>
    <lineage>
        <taxon>Eukaryota</taxon>
        <taxon>Metazoa</taxon>
        <taxon>Ecdysozoa</taxon>
        <taxon>Arthropoda</taxon>
        <taxon>Hexapoda</taxon>
        <taxon>Insecta</taxon>
        <taxon>Pterygota</taxon>
        <taxon>Neoptera</taxon>
        <taxon>Endopterygota</taxon>
        <taxon>Diptera</taxon>
        <taxon>Brachycera</taxon>
        <taxon>Muscomorpha</taxon>
        <taxon>Hippoboscoidea</taxon>
        <taxon>Glossinidae</taxon>
        <taxon>Glossina</taxon>
    </lineage>
</organism>
<evidence type="ECO:0000313" key="3">
    <source>
        <dbReference type="Proteomes" id="UP000092460"/>
    </source>
</evidence>
<evidence type="ECO:0000313" key="2">
    <source>
        <dbReference type="EnsemblMetazoa" id="GPPI045550-PA"/>
    </source>
</evidence>
<sequence>MSTITSMIITKDNKIFAILSCMKRRIYICMHMCVIPVIMLSLCVLASFVQSTFPTYIVHGFSWKFVTKVAQILYDNSIKAEDIVDLMVAYI</sequence>
<keyword evidence="1" id="KW-0812">Transmembrane</keyword>
<dbReference type="VEuPathDB" id="VectorBase:GPPI045550"/>
<proteinExistence type="predicted"/>
<keyword evidence="3" id="KW-1185">Reference proteome</keyword>
<name>A0A1B0C018_9MUSC</name>
<dbReference type="EnsemblMetazoa" id="GPPI045550-RA">
    <property type="protein sequence ID" value="GPPI045550-PA"/>
    <property type="gene ID" value="GPPI045550"/>
</dbReference>
<accession>A0A1B0C018</accession>
<reference evidence="3" key="1">
    <citation type="submission" date="2015-01" db="EMBL/GenBank/DDBJ databases">
        <authorList>
            <person name="Aksoy S."/>
            <person name="Warren W."/>
            <person name="Wilson R.K."/>
        </authorList>
    </citation>
    <scope>NUCLEOTIDE SEQUENCE [LARGE SCALE GENOMIC DNA]</scope>
    <source>
        <strain evidence="3">IAEA</strain>
    </source>
</reference>
<protein>
    <submittedName>
        <fullName evidence="2">Uncharacterized protein</fullName>
    </submittedName>
</protein>